<evidence type="ECO:0000256" key="1">
    <source>
        <dbReference type="SAM" id="MobiDB-lite"/>
    </source>
</evidence>
<sequence length="473" mass="53076">MRILLILRSFFLLLIILAVLPAWHSCYGQDSTIAGEAAKSSQQSQQDNSQKPAATSPDTNPSSPQTTTPPPSTTAPPSSLNDTVDAGEMDDDIDHSPRRMAQWNEYRGPYITARAGLGLLVEAASFAQDDASKEQIKMSPDQRLRDFRFVLGGSFPSLSRKVTWNVGIMYDSPTHAWLMRQTGVMVAVPELWGNIFIGRSKEGFSLNKVMVGYDGWTMERSTMSDATIPILADGFKWLGYTPKHGFLWNFGYYNDWLSHNQSFSTYHSQTVLRVAWLPIHSDEKREVLHLGVNLRNGSPEKGQLQFRSRPEAFPAPYFVDTGKFAATNTKMAGYETYYRRGPFLVGSEYWWVGVSSPSTHNPTIHGGDFVATWCLTGEARAYNTVQGAFREVIPKRPVFSGGPGAVELVARFSDIDLDSGTLQGGKFKRFTPMVNWYLTDYLRIVAAYGIGRLDRFNLKGNTQFFQTRLQFEF</sequence>
<dbReference type="Gene3D" id="2.40.160.10">
    <property type="entry name" value="Porin"/>
    <property type="match status" value="1"/>
</dbReference>
<proteinExistence type="predicted"/>
<dbReference type="InterPro" id="IPR023614">
    <property type="entry name" value="Porin_dom_sf"/>
</dbReference>
<gene>
    <name evidence="2" type="ORF">EDE15_4844</name>
</gene>
<accession>A0A428MQL2</accession>
<dbReference type="Pfam" id="PF07396">
    <property type="entry name" value="Porin_O_P"/>
    <property type="match status" value="1"/>
</dbReference>
<dbReference type="AlphaFoldDB" id="A0A428MQL2"/>
<evidence type="ECO:0000313" key="2">
    <source>
        <dbReference type="EMBL" id="RSL19192.1"/>
    </source>
</evidence>
<dbReference type="RefSeq" id="WP_125487461.1">
    <property type="nucleotide sequence ID" value="NZ_RSDW01000001.1"/>
</dbReference>
<keyword evidence="3" id="KW-1185">Reference proteome</keyword>
<dbReference type="InterPro" id="IPR010870">
    <property type="entry name" value="Porin_O/P"/>
</dbReference>
<feature type="region of interest" description="Disordered" evidence="1">
    <location>
        <begin position="37"/>
        <end position="95"/>
    </location>
</feature>
<organism evidence="2 3">
    <name type="scientific">Edaphobacter aggregans</name>
    <dbReference type="NCBI Taxonomy" id="570835"/>
    <lineage>
        <taxon>Bacteria</taxon>
        <taxon>Pseudomonadati</taxon>
        <taxon>Acidobacteriota</taxon>
        <taxon>Terriglobia</taxon>
        <taxon>Terriglobales</taxon>
        <taxon>Acidobacteriaceae</taxon>
        <taxon>Edaphobacter</taxon>
    </lineage>
</organism>
<protein>
    <submittedName>
        <fullName evidence="2">Phosphate-selective porin OprO/OprP</fullName>
    </submittedName>
</protein>
<dbReference type="OrthoDB" id="9807854at2"/>
<reference evidence="2 3" key="1">
    <citation type="submission" date="2018-12" db="EMBL/GenBank/DDBJ databases">
        <title>Sequencing of bacterial isolates from soil warming experiment in Harvard Forest, Massachusetts, USA.</title>
        <authorList>
            <person name="Deangelis K."/>
        </authorList>
    </citation>
    <scope>NUCLEOTIDE SEQUENCE [LARGE SCALE GENOMIC DNA]</scope>
    <source>
        <strain evidence="2 3">EB153</strain>
    </source>
</reference>
<evidence type="ECO:0000313" key="3">
    <source>
        <dbReference type="Proteomes" id="UP000269669"/>
    </source>
</evidence>
<feature type="compositionally biased region" description="Low complexity" evidence="1">
    <location>
        <begin position="40"/>
        <end position="66"/>
    </location>
</feature>
<dbReference type="Proteomes" id="UP000269669">
    <property type="component" value="Unassembled WGS sequence"/>
</dbReference>
<comment type="caution">
    <text evidence="2">The sequence shown here is derived from an EMBL/GenBank/DDBJ whole genome shotgun (WGS) entry which is preliminary data.</text>
</comment>
<name>A0A428MQL2_9BACT</name>
<dbReference type="EMBL" id="RSDW01000001">
    <property type="protein sequence ID" value="RSL19192.1"/>
    <property type="molecule type" value="Genomic_DNA"/>
</dbReference>